<protein>
    <submittedName>
        <fullName evidence="2">DUF2721 domain-containing protein</fullName>
    </submittedName>
</protein>
<gene>
    <name evidence="2" type="ORF">EQG66_11750</name>
</gene>
<evidence type="ECO:0000313" key="2">
    <source>
        <dbReference type="EMBL" id="RXR27605.1"/>
    </source>
</evidence>
<keyword evidence="1" id="KW-1133">Transmembrane helix</keyword>
<dbReference type="Pfam" id="PF11026">
    <property type="entry name" value="DUF2721"/>
    <property type="match status" value="1"/>
</dbReference>
<feature type="transmembrane region" description="Helical" evidence="1">
    <location>
        <begin position="76"/>
        <end position="100"/>
    </location>
</feature>
<sequence length="156" mass="16928">MQAVPHVSHVVQAIQLSVAPVFLLAGIGGLLNVCAARLARVVDRARVVEDRLTRAHGPEHDRLLHEIRTLDRRIGVCNASISLAVVSACLVCMVVTLLFANQLFSNRLDTPIALMFVGAMLSVGIAFALFIVETRLGSSVVRIRAEILSHQEEGQE</sequence>
<dbReference type="OrthoDB" id="5396182at2"/>
<dbReference type="AlphaFoldDB" id="A0A4Q1KEI2"/>
<accession>A0A4Q1KEI2</accession>
<organism evidence="2 3">
    <name type="scientific">Sphingobium fluviale</name>
    <dbReference type="NCBI Taxonomy" id="2506423"/>
    <lineage>
        <taxon>Bacteria</taxon>
        <taxon>Pseudomonadati</taxon>
        <taxon>Pseudomonadota</taxon>
        <taxon>Alphaproteobacteria</taxon>
        <taxon>Sphingomonadales</taxon>
        <taxon>Sphingomonadaceae</taxon>
        <taxon>Sphingobium</taxon>
    </lineage>
</organism>
<keyword evidence="1" id="KW-0472">Membrane</keyword>
<comment type="caution">
    <text evidence="2">The sequence shown here is derived from an EMBL/GenBank/DDBJ whole genome shotgun (WGS) entry which is preliminary data.</text>
</comment>
<dbReference type="EMBL" id="SBKP01000012">
    <property type="protein sequence ID" value="RXR27605.1"/>
    <property type="molecule type" value="Genomic_DNA"/>
</dbReference>
<dbReference type="InterPro" id="IPR021279">
    <property type="entry name" value="DUF2721"/>
</dbReference>
<feature type="transmembrane region" description="Helical" evidence="1">
    <location>
        <begin position="12"/>
        <end position="36"/>
    </location>
</feature>
<proteinExistence type="predicted"/>
<dbReference type="Proteomes" id="UP000290958">
    <property type="component" value="Unassembled WGS sequence"/>
</dbReference>
<feature type="transmembrane region" description="Helical" evidence="1">
    <location>
        <begin position="112"/>
        <end position="132"/>
    </location>
</feature>
<evidence type="ECO:0000256" key="1">
    <source>
        <dbReference type="SAM" id="Phobius"/>
    </source>
</evidence>
<keyword evidence="3" id="KW-1185">Reference proteome</keyword>
<reference evidence="3" key="1">
    <citation type="submission" date="2019-01" db="EMBL/GenBank/DDBJ databases">
        <title>Cytophagaceae bacterium strain CAR-16.</title>
        <authorList>
            <person name="Chen W.-M."/>
        </authorList>
    </citation>
    <scope>NUCLEOTIDE SEQUENCE [LARGE SCALE GENOMIC DNA]</scope>
    <source>
        <strain evidence="3">CHR27</strain>
    </source>
</reference>
<name>A0A4Q1KEI2_9SPHN</name>
<evidence type="ECO:0000313" key="3">
    <source>
        <dbReference type="Proteomes" id="UP000290958"/>
    </source>
</evidence>
<keyword evidence="1" id="KW-0812">Transmembrane</keyword>